<sequence length="53" mass="6162">MAVDATLPLSRLALWMHWYLKVIVQLKSISISIFDIQIRSTRPTRQHASDVVR</sequence>
<organism evidence="2 3">
    <name type="scientific">Delitschia confertaspora ATCC 74209</name>
    <dbReference type="NCBI Taxonomy" id="1513339"/>
    <lineage>
        <taxon>Eukaryota</taxon>
        <taxon>Fungi</taxon>
        <taxon>Dikarya</taxon>
        <taxon>Ascomycota</taxon>
        <taxon>Pezizomycotina</taxon>
        <taxon>Dothideomycetes</taxon>
        <taxon>Pleosporomycetidae</taxon>
        <taxon>Pleosporales</taxon>
        <taxon>Delitschiaceae</taxon>
        <taxon>Delitschia</taxon>
    </lineage>
</organism>
<evidence type="ECO:0000313" key="3">
    <source>
        <dbReference type="Proteomes" id="UP000799536"/>
    </source>
</evidence>
<protein>
    <submittedName>
        <fullName evidence="2">Uncharacterized protein</fullName>
    </submittedName>
</protein>
<accession>A0A9P4JP80</accession>
<keyword evidence="3" id="KW-1185">Reference proteome</keyword>
<name>A0A9P4JP80_9PLEO</name>
<evidence type="ECO:0000256" key="1">
    <source>
        <dbReference type="SAM" id="Phobius"/>
    </source>
</evidence>
<gene>
    <name evidence="2" type="ORF">GQ43DRAFT_288150</name>
</gene>
<dbReference type="AlphaFoldDB" id="A0A9P4JP80"/>
<keyword evidence="1" id="KW-1133">Transmembrane helix</keyword>
<reference evidence="2" key="1">
    <citation type="journal article" date="2020" name="Stud. Mycol.">
        <title>101 Dothideomycetes genomes: a test case for predicting lifestyles and emergence of pathogens.</title>
        <authorList>
            <person name="Haridas S."/>
            <person name="Albert R."/>
            <person name="Binder M."/>
            <person name="Bloem J."/>
            <person name="Labutti K."/>
            <person name="Salamov A."/>
            <person name="Andreopoulos B."/>
            <person name="Baker S."/>
            <person name="Barry K."/>
            <person name="Bills G."/>
            <person name="Bluhm B."/>
            <person name="Cannon C."/>
            <person name="Castanera R."/>
            <person name="Culley D."/>
            <person name="Daum C."/>
            <person name="Ezra D."/>
            <person name="Gonzalez J."/>
            <person name="Henrissat B."/>
            <person name="Kuo A."/>
            <person name="Liang C."/>
            <person name="Lipzen A."/>
            <person name="Lutzoni F."/>
            <person name="Magnuson J."/>
            <person name="Mondo S."/>
            <person name="Nolan M."/>
            <person name="Ohm R."/>
            <person name="Pangilinan J."/>
            <person name="Park H.-J."/>
            <person name="Ramirez L."/>
            <person name="Alfaro M."/>
            <person name="Sun H."/>
            <person name="Tritt A."/>
            <person name="Yoshinaga Y."/>
            <person name="Zwiers L.-H."/>
            <person name="Turgeon B."/>
            <person name="Goodwin S."/>
            <person name="Spatafora J."/>
            <person name="Crous P."/>
            <person name="Grigoriev I."/>
        </authorList>
    </citation>
    <scope>NUCLEOTIDE SEQUENCE</scope>
    <source>
        <strain evidence="2">ATCC 74209</strain>
    </source>
</reference>
<feature type="transmembrane region" description="Helical" evidence="1">
    <location>
        <begin position="18"/>
        <end position="36"/>
    </location>
</feature>
<dbReference type="Proteomes" id="UP000799536">
    <property type="component" value="Unassembled WGS sequence"/>
</dbReference>
<proteinExistence type="predicted"/>
<dbReference type="EMBL" id="ML993915">
    <property type="protein sequence ID" value="KAF2203041.1"/>
    <property type="molecule type" value="Genomic_DNA"/>
</dbReference>
<keyword evidence="1" id="KW-0812">Transmembrane</keyword>
<keyword evidence="1" id="KW-0472">Membrane</keyword>
<evidence type="ECO:0000313" key="2">
    <source>
        <dbReference type="EMBL" id="KAF2203041.1"/>
    </source>
</evidence>
<comment type="caution">
    <text evidence="2">The sequence shown here is derived from an EMBL/GenBank/DDBJ whole genome shotgun (WGS) entry which is preliminary data.</text>
</comment>